<organism evidence="2 3">
    <name type="scientific">Nonomuraea pusilla</name>
    <dbReference type="NCBI Taxonomy" id="46177"/>
    <lineage>
        <taxon>Bacteria</taxon>
        <taxon>Bacillati</taxon>
        <taxon>Actinomycetota</taxon>
        <taxon>Actinomycetes</taxon>
        <taxon>Streptosporangiales</taxon>
        <taxon>Streptosporangiaceae</taxon>
        <taxon>Nonomuraea</taxon>
    </lineage>
</organism>
<reference evidence="2 3" key="1">
    <citation type="submission" date="2016-10" db="EMBL/GenBank/DDBJ databases">
        <authorList>
            <person name="de Groot N.N."/>
        </authorList>
    </citation>
    <scope>NUCLEOTIDE SEQUENCE [LARGE SCALE GENOMIC DNA]</scope>
    <source>
        <strain evidence="2 3">DSM 43357</strain>
    </source>
</reference>
<proteinExistence type="predicted"/>
<dbReference type="PANTHER" id="PTHR30383:SF5">
    <property type="entry name" value="SGNH HYDROLASE-TYPE ESTERASE DOMAIN-CONTAINING PROTEIN"/>
    <property type="match status" value="1"/>
</dbReference>
<dbReference type="OrthoDB" id="5561551at2"/>
<dbReference type="InterPro" id="IPR051532">
    <property type="entry name" value="Ester_Hydrolysis_Enzymes"/>
</dbReference>
<name>A0A1H7UC77_9ACTN</name>
<evidence type="ECO:0000313" key="3">
    <source>
        <dbReference type="Proteomes" id="UP000198953"/>
    </source>
</evidence>
<sequence>MIGRVLAAVAVLTAPAVAQAVTQAPARAAGPSATPSATPAATPSATQSAAPAAVAERVPAVMAALGDSISTGFNACGWYVSCPARSWAAGDSPAVASHYLRLSELDGTLQGQVHNFAVPGSTSADLMGQVTKAVQAKADYVTVLIGAQDACRRTEREMTPVAVYRQRFEAALKELRAGVPGVRVFVASVPDLRRLWQVGKDSPLARTFWTAGRICQAMLANPSSTRQADVQRRARVRARVMAYNKAAADACAAFGPACRSDGGAIFSFPFTLDHVSKWDYFHPNSAGQKALAEQTFKRGFEWIAPLSPA</sequence>
<feature type="chain" id="PRO_5011760419" evidence="1">
    <location>
        <begin position="21"/>
        <end position="309"/>
    </location>
</feature>
<dbReference type="PANTHER" id="PTHR30383">
    <property type="entry name" value="THIOESTERASE 1/PROTEASE 1/LYSOPHOSPHOLIPASE L1"/>
    <property type="match status" value="1"/>
</dbReference>
<dbReference type="Pfam" id="PF00657">
    <property type="entry name" value="Lipase_GDSL"/>
    <property type="match status" value="1"/>
</dbReference>
<feature type="signal peptide" evidence="1">
    <location>
        <begin position="1"/>
        <end position="20"/>
    </location>
</feature>
<dbReference type="AlphaFoldDB" id="A0A1H7UC77"/>
<keyword evidence="3" id="KW-1185">Reference proteome</keyword>
<dbReference type="EMBL" id="FOBF01000008">
    <property type="protein sequence ID" value="SEL94396.1"/>
    <property type="molecule type" value="Genomic_DNA"/>
</dbReference>
<dbReference type="STRING" id="46177.SAMN05660976_03749"/>
<dbReference type="InterPro" id="IPR036514">
    <property type="entry name" value="SGNH_hydro_sf"/>
</dbReference>
<dbReference type="InterPro" id="IPR001087">
    <property type="entry name" value="GDSL"/>
</dbReference>
<gene>
    <name evidence="2" type="ORF">SAMN05660976_03749</name>
</gene>
<dbReference type="Gene3D" id="3.40.50.1110">
    <property type="entry name" value="SGNH hydrolase"/>
    <property type="match status" value="1"/>
</dbReference>
<dbReference type="Proteomes" id="UP000198953">
    <property type="component" value="Unassembled WGS sequence"/>
</dbReference>
<keyword evidence="1" id="KW-0732">Signal</keyword>
<accession>A0A1H7UC77</accession>
<evidence type="ECO:0000313" key="2">
    <source>
        <dbReference type="EMBL" id="SEL94396.1"/>
    </source>
</evidence>
<evidence type="ECO:0000256" key="1">
    <source>
        <dbReference type="SAM" id="SignalP"/>
    </source>
</evidence>
<dbReference type="SUPFAM" id="SSF52266">
    <property type="entry name" value="SGNH hydrolase"/>
    <property type="match status" value="1"/>
</dbReference>
<dbReference type="GO" id="GO:0004622">
    <property type="term" value="F:phosphatidylcholine lysophospholipase activity"/>
    <property type="evidence" value="ECO:0007669"/>
    <property type="project" value="TreeGrafter"/>
</dbReference>
<dbReference type="RefSeq" id="WP_091101792.1">
    <property type="nucleotide sequence ID" value="NZ_FOBF01000008.1"/>
</dbReference>
<protein>
    <submittedName>
        <fullName evidence="2">Lysophospholipase L1</fullName>
    </submittedName>
</protein>